<sequence length="142" mass="15747">MARGKLQKATRFGELRPSTSAAPMRPTVSFSTTSQRVVVQEQDSSPGSRPSQSGFSPMSPRVHHSTSAPAMPSRELPMLRSLLRAQTQELKEDSQSQSYSPVRGACSVLRQRLVQNQFSSPQKQRNLPQGQMQTASFRRCLS</sequence>
<dbReference type="EMBL" id="HBFQ01035022">
    <property type="protein sequence ID" value="CAD8850353.1"/>
    <property type="molecule type" value="Transcribed_RNA"/>
</dbReference>
<feature type="compositionally biased region" description="Polar residues" evidence="1">
    <location>
        <begin position="28"/>
        <end position="56"/>
    </location>
</feature>
<reference evidence="2" key="1">
    <citation type="submission" date="2021-01" db="EMBL/GenBank/DDBJ databases">
        <authorList>
            <person name="Corre E."/>
            <person name="Pelletier E."/>
            <person name="Niang G."/>
            <person name="Scheremetjew M."/>
            <person name="Finn R."/>
            <person name="Kale V."/>
            <person name="Holt S."/>
            <person name="Cochrane G."/>
            <person name="Meng A."/>
            <person name="Brown T."/>
            <person name="Cohen L."/>
        </authorList>
    </citation>
    <scope>NUCLEOTIDE SEQUENCE</scope>
</reference>
<feature type="region of interest" description="Disordered" evidence="1">
    <location>
        <begin position="117"/>
        <end position="142"/>
    </location>
</feature>
<accession>A0A7S1AD58</accession>
<proteinExistence type="predicted"/>
<protein>
    <submittedName>
        <fullName evidence="2">Uncharacterized protein</fullName>
    </submittedName>
</protein>
<feature type="region of interest" description="Disordered" evidence="1">
    <location>
        <begin position="1"/>
        <end position="103"/>
    </location>
</feature>
<evidence type="ECO:0000256" key="1">
    <source>
        <dbReference type="SAM" id="MobiDB-lite"/>
    </source>
</evidence>
<feature type="compositionally biased region" description="Polar residues" evidence="1">
    <location>
        <begin position="117"/>
        <end position="136"/>
    </location>
</feature>
<evidence type="ECO:0000313" key="2">
    <source>
        <dbReference type="EMBL" id="CAD8850353.1"/>
    </source>
</evidence>
<name>A0A7S1AD58_NOCSC</name>
<organism evidence="2">
    <name type="scientific">Noctiluca scintillans</name>
    <name type="common">Sea sparkle</name>
    <name type="synonym">Red tide dinoflagellate</name>
    <dbReference type="NCBI Taxonomy" id="2966"/>
    <lineage>
        <taxon>Eukaryota</taxon>
        <taxon>Sar</taxon>
        <taxon>Alveolata</taxon>
        <taxon>Dinophyceae</taxon>
        <taxon>Noctilucales</taxon>
        <taxon>Noctilucaceae</taxon>
        <taxon>Noctiluca</taxon>
    </lineage>
</organism>
<dbReference type="AlphaFoldDB" id="A0A7S1AD58"/>
<gene>
    <name evidence="2" type="ORF">NSCI0253_LOCUS24703</name>
</gene>